<feature type="signal peptide" evidence="1">
    <location>
        <begin position="1"/>
        <end position="21"/>
    </location>
</feature>
<feature type="chain" id="PRO_5040740312" evidence="1">
    <location>
        <begin position="22"/>
        <end position="260"/>
    </location>
</feature>
<dbReference type="RefSeq" id="WP_252855233.1">
    <property type="nucleotide sequence ID" value="NZ_JAMXLR010000089.1"/>
</dbReference>
<keyword evidence="4" id="KW-1185">Reference proteome</keyword>
<dbReference type="Proteomes" id="UP001155241">
    <property type="component" value="Unassembled WGS sequence"/>
</dbReference>
<feature type="domain" description="Ice-binding protein C-terminal" evidence="2">
    <location>
        <begin position="234"/>
        <end position="253"/>
    </location>
</feature>
<comment type="caution">
    <text evidence="3">The sequence shown here is derived from an EMBL/GenBank/DDBJ whole genome shotgun (WGS) entry which is preliminary data.</text>
</comment>
<accession>A0A9X2FDT3</accession>
<dbReference type="InterPro" id="IPR013424">
    <property type="entry name" value="Ice-binding_C"/>
</dbReference>
<evidence type="ECO:0000259" key="2">
    <source>
        <dbReference type="Pfam" id="PF07589"/>
    </source>
</evidence>
<dbReference type="AlphaFoldDB" id="A0A9X2FDT3"/>
<sequence>MLKNCLLSLVATGVLASVAPAETITTLFGNGGDLNVRRGSASENRDDLLLLKNQSGDAEDSQNDRVVFLKFDLSGLTEAVTSAGVQLELPRGESTGQATNSFHTGDTLFLYGVLDLAADEDFDETTTTFASSPYLTGALSMTDPRPVSDVTGNSVNDELAVLLATYTFADEPDAGDLLVFSGASLAGFLQDDTNDIATFLVTATLTPVTDTPVFVADTGTAGMPPTLLTNGNAPIPEPSSLALLGMAGIGVAAVPKQRTR</sequence>
<dbReference type="NCBIfam" id="TIGR02595">
    <property type="entry name" value="PEP_CTERM"/>
    <property type="match status" value="1"/>
</dbReference>
<proteinExistence type="predicted"/>
<keyword evidence="1" id="KW-0732">Signal</keyword>
<dbReference type="EMBL" id="JAMXLR010000089">
    <property type="protein sequence ID" value="MCO6047120.1"/>
    <property type="molecule type" value="Genomic_DNA"/>
</dbReference>
<evidence type="ECO:0000313" key="4">
    <source>
        <dbReference type="Proteomes" id="UP001155241"/>
    </source>
</evidence>
<dbReference type="Pfam" id="PF07589">
    <property type="entry name" value="PEP-CTERM"/>
    <property type="match status" value="1"/>
</dbReference>
<name>A0A9X2FDT3_9BACT</name>
<gene>
    <name evidence="3" type="ORF">NG895_24750</name>
</gene>
<reference evidence="3" key="1">
    <citation type="submission" date="2022-06" db="EMBL/GenBank/DDBJ databases">
        <title>Aeoliella straminimaris, a novel planctomycete from sediments.</title>
        <authorList>
            <person name="Vitorino I.R."/>
            <person name="Lage O.M."/>
        </authorList>
    </citation>
    <scope>NUCLEOTIDE SEQUENCE</scope>
    <source>
        <strain evidence="3">ICT_H6.2</strain>
    </source>
</reference>
<protein>
    <submittedName>
        <fullName evidence="3">PEP-CTERM sorting domain-containing protein</fullName>
    </submittedName>
</protein>
<organism evidence="3 4">
    <name type="scientific">Aeoliella straminimaris</name>
    <dbReference type="NCBI Taxonomy" id="2954799"/>
    <lineage>
        <taxon>Bacteria</taxon>
        <taxon>Pseudomonadati</taxon>
        <taxon>Planctomycetota</taxon>
        <taxon>Planctomycetia</taxon>
        <taxon>Pirellulales</taxon>
        <taxon>Lacipirellulaceae</taxon>
        <taxon>Aeoliella</taxon>
    </lineage>
</organism>
<evidence type="ECO:0000256" key="1">
    <source>
        <dbReference type="SAM" id="SignalP"/>
    </source>
</evidence>
<evidence type="ECO:0000313" key="3">
    <source>
        <dbReference type="EMBL" id="MCO6047120.1"/>
    </source>
</evidence>